<gene>
    <name evidence="2" type="ORF">B0A52_04818</name>
</gene>
<dbReference type="AlphaFoldDB" id="A0A438N6G2"/>
<dbReference type="PANTHER" id="PTHR34310">
    <property type="entry name" value="DUF427 DOMAIN PROTEIN (AFU_ORTHOLOGUE AFUA_3G02220)"/>
    <property type="match status" value="1"/>
</dbReference>
<sequence length="91" mass="10059">MPTATAKIGSTVVATTSTWETVEGNIYFPPSSVDRTLLSDSNTSTHCPWKGDASYYNITVPGGNTVNDAAWYYPRAFEKAKHIQDYVAFYI</sequence>
<organism evidence="2 3">
    <name type="scientific">Exophiala mesophila</name>
    <name type="common">Black yeast-like fungus</name>
    <dbReference type="NCBI Taxonomy" id="212818"/>
    <lineage>
        <taxon>Eukaryota</taxon>
        <taxon>Fungi</taxon>
        <taxon>Dikarya</taxon>
        <taxon>Ascomycota</taxon>
        <taxon>Pezizomycotina</taxon>
        <taxon>Eurotiomycetes</taxon>
        <taxon>Chaetothyriomycetidae</taxon>
        <taxon>Chaetothyriales</taxon>
        <taxon>Herpotrichiellaceae</taxon>
        <taxon>Exophiala</taxon>
    </lineage>
</organism>
<protein>
    <recommendedName>
        <fullName evidence="1">DUF427 domain-containing protein</fullName>
    </recommendedName>
</protein>
<feature type="domain" description="DUF427" evidence="1">
    <location>
        <begin position="6"/>
        <end position="90"/>
    </location>
</feature>
<dbReference type="InterPro" id="IPR007361">
    <property type="entry name" value="DUF427"/>
</dbReference>
<dbReference type="EMBL" id="NAJM01000018">
    <property type="protein sequence ID" value="RVX71244.1"/>
    <property type="molecule type" value="Genomic_DNA"/>
</dbReference>
<evidence type="ECO:0000313" key="3">
    <source>
        <dbReference type="Proteomes" id="UP000288859"/>
    </source>
</evidence>
<dbReference type="Gene3D" id="2.170.150.40">
    <property type="entry name" value="Domain of unknown function (DUF427)"/>
    <property type="match status" value="1"/>
</dbReference>
<proteinExistence type="predicted"/>
<dbReference type="PANTHER" id="PTHR34310:SF5">
    <property type="entry name" value="DUF427 DOMAIN PROTEIN (AFU_ORTHOLOGUE AFUA_3G02220)"/>
    <property type="match status" value="1"/>
</dbReference>
<dbReference type="Pfam" id="PF04248">
    <property type="entry name" value="NTP_transf_9"/>
    <property type="match status" value="1"/>
</dbReference>
<accession>A0A438N6G2</accession>
<evidence type="ECO:0000259" key="1">
    <source>
        <dbReference type="Pfam" id="PF04248"/>
    </source>
</evidence>
<dbReference type="OrthoDB" id="18996at2759"/>
<name>A0A438N6G2_EXOME</name>
<dbReference type="Proteomes" id="UP000288859">
    <property type="component" value="Unassembled WGS sequence"/>
</dbReference>
<evidence type="ECO:0000313" key="2">
    <source>
        <dbReference type="EMBL" id="RVX71244.1"/>
    </source>
</evidence>
<dbReference type="InterPro" id="IPR038694">
    <property type="entry name" value="DUF427_sf"/>
</dbReference>
<dbReference type="VEuPathDB" id="FungiDB:PV10_04247"/>
<reference evidence="2 3" key="1">
    <citation type="submission" date="2017-03" db="EMBL/GenBank/DDBJ databases">
        <title>Genomes of endolithic fungi from Antarctica.</title>
        <authorList>
            <person name="Coleine C."/>
            <person name="Masonjones S."/>
            <person name="Stajich J.E."/>
        </authorList>
    </citation>
    <scope>NUCLEOTIDE SEQUENCE [LARGE SCALE GENOMIC DNA]</scope>
    <source>
        <strain evidence="2 3">CCFEE 6314</strain>
    </source>
</reference>
<comment type="caution">
    <text evidence="2">The sequence shown here is derived from an EMBL/GenBank/DDBJ whole genome shotgun (WGS) entry which is preliminary data.</text>
</comment>